<dbReference type="Proteomes" id="UP001281761">
    <property type="component" value="Unassembled WGS sequence"/>
</dbReference>
<feature type="compositionally biased region" description="Basic and acidic residues" evidence="1">
    <location>
        <begin position="186"/>
        <end position="198"/>
    </location>
</feature>
<feature type="region of interest" description="Disordered" evidence="1">
    <location>
        <begin position="186"/>
        <end position="215"/>
    </location>
</feature>
<evidence type="ECO:0000256" key="1">
    <source>
        <dbReference type="SAM" id="MobiDB-lite"/>
    </source>
</evidence>
<evidence type="ECO:0000313" key="2">
    <source>
        <dbReference type="EMBL" id="KAK2948719.1"/>
    </source>
</evidence>
<gene>
    <name evidence="2" type="ORF">BLNAU_16357</name>
</gene>
<keyword evidence="3" id="KW-1185">Reference proteome</keyword>
<accession>A0ABQ9XBG8</accession>
<sequence>MTPRLHCEGAAIAGRCAQAIQMPQSNVSARIRFKYEQSLLRLQTSHPFFPLHTSTHQPQRRVNDPHLPRPTCTQHCPQTMSSQAKPPIMMGTFNFGRARSIRMLTAFPLLPSPSNHPRRRLTEKLSCHLSAHHPRKDAGIGDTEWWKFAPRQFCELIVVRRDGHLESVWITWSGKPENLVHDAKEIDVESSDSAKESDSAVGEELIRGMRTAATH</sequence>
<comment type="caution">
    <text evidence="2">The sequence shown here is derived from an EMBL/GenBank/DDBJ whole genome shotgun (WGS) entry which is preliminary data.</text>
</comment>
<proteinExistence type="predicted"/>
<reference evidence="2 3" key="1">
    <citation type="journal article" date="2022" name="bioRxiv">
        <title>Genomics of Preaxostyla Flagellates Illuminates Evolutionary Transitions and the Path Towards Mitochondrial Loss.</title>
        <authorList>
            <person name="Novak L.V.F."/>
            <person name="Treitli S.C."/>
            <person name="Pyrih J."/>
            <person name="Halakuc P."/>
            <person name="Pipaliya S.V."/>
            <person name="Vacek V."/>
            <person name="Brzon O."/>
            <person name="Soukal P."/>
            <person name="Eme L."/>
            <person name="Dacks J.B."/>
            <person name="Karnkowska A."/>
            <person name="Elias M."/>
            <person name="Hampl V."/>
        </authorList>
    </citation>
    <scope>NUCLEOTIDE SEQUENCE [LARGE SCALE GENOMIC DNA]</scope>
    <source>
        <strain evidence="2">NAU3</strain>
        <tissue evidence="2">Gut</tissue>
    </source>
</reference>
<protein>
    <submittedName>
        <fullName evidence="2">Uncharacterized protein</fullName>
    </submittedName>
</protein>
<evidence type="ECO:0000313" key="3">
    <source>
        <dbReference type="Proteomes" id="UP001281761"/>
    </source>
</evidence>
<dbReference type="EMBL" id="JARBJD010000170">
    <property type="protein sequence ID" value="KAK2948719.1"/>
    <property type="molecule type" value="Genomic_DNA"/>
</dbReference>
<name>A0ABQ9XBG8_9EUKA</name>
<organism evidence="2 3">
    <name type="scientific">Blattamonas nauphoetae</name>
    <dbReference type="NCBI Taxonomy" id="2049346"/>
    <lineage>
        <taxon>Eukaryota</taxon>
        <taxon>Metamonada</taxon>
        <taxon>Preaxostyla</taxon>
        <taxon>Oxymonadida</taxon>
        <taxon>Blattamonas</taxon>
    </lineage>
</organism>